<proteinExistence type="predicted"/>
<accession>A0A482VFI0</accession>
<dbReference type="PRINTS" id="PR00895">
    <property type="entry name" value="PENTAXIN"/>
</dbReference>
<dbReference type="SUPFAM" id="SSF49899">
    <property type="entry name" value="Concanavalin A-like lectins/glucanases"/>
    <property type="match status" value="1"/>
</dbReference>
<dbReference type="Proteomes" id="UP000292052">
    <property type="component" value="Unassembled WGS sequence"/>
</dbReference>
<gene>
    <name evidence="9" type="ORF">BDFB_008701</name>
</gene>
<keyword evidence="9" id="KW-0675">Receptor</keyword>
<evidence type="ECO:0000256" key="5">
    <source>
        <dbReference type="ARBA" id="ARBA00023180"/>
    </source>
</evidence>
<dbReference type="STRING" id="1661398.A0A482VFI0"/>
<dbReference type="OrthoDB" id="8871962at2759"/>
<evidence type="ECO:0000256" key="4">
    <source>
        <dbReference type="ARBA" id="ARBA00023157"/>
    </source>
</evidence>
<name>A0A482VFI0_ASBVE</name>
<comment type="cofactor">
    <cofactor evidence="1">
        <name>Ca(2+)</name>
        <dbReference type="ChEBI" id="CHEBI:29108"/>
    </cofactor>
</comment>
<dbReference type="AlphaFoldDB" id="A0A482VFI0"/>
<keyword evidence="5" id="KW-0325">Glycoprotein</keyword>
<dbReference type="InterPro" id="IPR051360">
    <property type="entry name" value="Neuronal_Pentraxin_Related"/>
</dbReference>
<keyword evidence="4" id="KW-1015">Disulfide bond</keyword>
<dbReference type="SMART" id="SM00159">
    <property type="entry name" value="PTX"/>
    <property type="match status" value="1"/>
</dbReference>
<protein>
    <submittedName>
        <fullName evidence="9">Neuronal pentraxin receptor-like</fullName>
    </submittedName>
</protein>
<keyword evidence="2" id="KW-0479">Metal-binding</keyword>
<evidence type="ECO:0000256" key="7">
    <source>
        <dbReference type="SAM" id="SignalP"/>
    </source>
</evidence>
<organism evidence="9 10">
    <name type="scientific">Asbolus verrucosus</name>
    <name type="common">Desert ironclad beetle</name>
    <dbReference type="NCBI Taxonomy" id="1661398"/>
    <lineage>
        <taxon>Eukaryota</taxon>
        <taxon>Metazoa</taxon>
        <taxon>Ecdysozoa</taxon>
        <taxon>Arthropoda</taxon>
        <taxon>Hexapoda</taxon>
        <taxon>Insecta</taxon>
        <taxon>Pterygota</taxon>
        <taxon>Neoptera</taxon>
        <taxon>Endopterygota</taxon>
        <taxon>Coleoptera</taxon>
        <taxon>Polyphaga</taxon>
        <taxon>Cucujiformia</taxon>
        <taxon>Tenebrionidae</taxon>
        <taxon>Pimeliinae</taxon>
        <taxon>Asbolus</taxon>
    </lineage>
</organism>
<dbReference type="PANTHER" id="PTHR19277">
    <property type="entry name" value="PENTRAXIN"/>
    <property type="match status" value="1"/>
</dbReference>
<dbReference type="Pfam" id="PF00354">
    <property type="entry name" value="Pentaxin"/>
    <property type="match status" value="1"/>
</dbReference>
<dbReference type="PANTHER" id="PTHR19277:SF161">
    <property type="entry name" value="LAMININ G DOMAIN-CONTAINING PROTEIN"/>
    <property type="match status" value="1"/>
</dbReference>
<dbReference type="Gene3D" id="2.60.120.200">
    <property type="match status" value="1"/>
</dbReference>
<dbReference type="EMBL" id="QDEB01104725">
    <property type="protein sequence ID" value="RZC14223.1"/>
    <property type="molecule type" value="Genomic_DNA"/>
</dbReference>
<dbReference type="InterPro" id="IPR001759">
    <property type="entry name" value="PTX_dom"/>
</dbReference>
<comment type="caution">
    <text evidence="6">Lacks conserved residue(s) required for the propagation of feature annotation.</text>
</comment>
<keyword evidence="7" id="KW-0732">Signal</keyword>
<comment type="caution">
    <text evidence="9">The sequence shown here is derived from an EMBL/GenBank/DDBJ whole genome shotgun (WGS) entry which is preliminary data.</text>
</comment>
<dbReference type="GO" id="GO:0046872">
    <property type="term" value="F:metal ion binding"/>
    <property type="evidence" value="ECO:0007669"/>
    <property type="project" value="UniProtKB-KW"/>
</dbReference>
<feature type="domain" description="Pentraxin (PTX)" evidence="8">
    <location>
        <begin position="43"/>
        <end position="240"/>
    </location>
</feature>
<keyword evidence="3" id="KW-0106">Calcium</keyword>
<evidence type="ECO:0000256" key="1">
    <source>
        <dbReference type="ARBA" id="ARBA00001913"/>
    </source>
</evidence>
<evidence type="ECO:0000256" key="6">
    <source>
        <dbReference type="PROSITE-ProRule" id="PRU01172"/>
    </source>
</evidence>
<evidence type="ECO:0000259" key="8">
    <source>
        <dbReference type="PROSITE" id="PS51828"/>
    </source>
</evidence>
<evidence type="ECO:0000256" key="2">
    <source>
        <dbReference type="ARBA" id="ARBA00022723"/>
    </source>
</evidence>
<evidence type="ECO:0000313" key="10">
    <source>
        <dbReference type="Proteomes" id="UP000292052"/>
    </source>
</evidence>
<reference evidence="9 10" key="1">
    <citation type="submission" date="2017-03" db="EMBL/GenBank/DDBJ databases">
        <title>Genome of the blue death feigning beetle - Asbolus verrucosus.</title>
        <authorList>
            <person name="Rider S.D."/>
        </authorList>
    </citation>
    <scope>NUCLEOTIDE SEQUENCE [LARGE SCALE GENOMIC DNA]</scope>
    <source>
        <strain evidence="9">Butters</strain>
        <tissue evidence="9">Head and leg muscle</tissue>
    </source>
</reference>
<dbReference type="InterPro" id="IPR030476">
    <property type="entry name" value="Pentaxin_CS"/>
</dbReference>
<feature type="signal peptide" evidence="7">
    <location>
        <begin position="1"/>
        <end position="21"/>
    </location>
</feature>
<evidence type="ECO:0000313" key="9">
    <source>
        <dbReference type="EMBL" id="RZC14223.1"/>
    </source>
</evidence>
<dbReference type="InterPro" id="IPR013320">
    <property type="entry name" value="ConA-like_dom_sf"/>
</dbReference>
<sequence length="348" mass="40170">MQFAKHTLFFCCLFLWKTTGAVLNNRNAAKSFVKNYNHHRDITIHKVSFTQKGYIQFLKYISHVPPLTEYTFCIWVRSNNLTYSHPLLSYSKHEEERLIRVWISPHGTDINLEILEHHLFKIPIHFVENHWYHICQSWSSYQASWNLYLNGKLKSSGIEPQLRGVIIKGDGDIVVGQEYTDFDKGLDDGIEGDVFGFNFVLSPTSFAPIVDFPLRRHYQRREEGLHKLPPLISRPANDVPGVLSYFTIEPNRRQKGIVDVFNDVFNFFDPPTIRVQKNKQVRFGPRIINDIDDFTPKPTGLKLVELSYNCFLGRGAPLSGEDVLISWTRSPVRVFGGAILKTIPPFCT</sequence>
<evidence type="ECO:0000256" key="3">
    <source>
        <dbReference type="ARBA" id="ARBA00022837"/>
    </source>
</evidence>
<feature type="chain" id="PRO_5019814593" evidence="7">
    <location>
        <begin position="22"/>
        <end position="348"/>
    </location>
</feature>
<dbReference type="PROSITE" id="PS00289">
    <property type="entry name" value="PTX_1"/>
    <property type="match status" value="1"/>
</dbReference>
<dbReference type="PROSITE" id="PS51828">
    <property type="entry name" value="PTX_2"/>
    <property type="match status" value="1"/>
</dbReference>
<keyword evidence="10" id="KW-1185">Reference proteome</keyword>